<feature type="region of interest" description="Disordered" evidence="1">
    <location>
        <begin position="111"/>
        <end position="137"/>
    </location>
</feature>
<feature type="compositionally biased region" description="Low complexity" evidence="1">
    <location>
        <begin position="52"/>
        <end position="87"/>
    </location>
</feature>
<evidence type="ECO:0000256" key="1">
    <source>
        <dbReference type="SAM" id="MobiDB-lite"/>
    </source>
</evidence>
<sequence>MPSTTTAEGAAPNPTTATNNNPAPTSKPTTDAPSYTSDVSPPAYSDAAPTYDLAAPASASDPSSTDNTAADVANPPTTTSPPSANTPLNLEEGTELDATPIPFHFLIQSSTASAPSADGPSSSQAPTTTTTTTTKKITHIHPIPDLLLGTAAPPASAQDLFVDVLSDALGAHQDECRAAAPQSCDICGEEAATVLLTPVSFLHVDEDAPPAYNSNSSSDGADHVSPRLGKRVEVLVTPVGLVM</sequence>
<keyword evidence="3" id="KW-1185">Reference proteome</keyword>
<proteinExistence type="predicted"/>
<accession>A0ABR3TNE3</accession>
<evidence type="ECO:0000313" key="2">
    <source>
        <dbReference type="EMBL" id="KAL1641067.1"/>
    </source>
</evidence>
<reference evidence="2 3" key="1">
    <citation type="journal article" date="2023" name="Plant Dis.">
        <title>First Report of Diplodia intermedia Causing Canker and Dieback Diseases on Apple Trees in Canada.</title>
        <authorList>
            <person name="Ellouze W."/>
            <person name="Ilyukhin E."/>
            <person name="Sulman M."/>
            <person name="Ali S."/>
        </authorList>
    </citation>
    <scope>NUCLEOTIDE SEQUENCE [LARGE SCALE GENOMIC DNA]</scope>
    <source>
        <strain evidence="2 3">M45-28</strain>
    </source>
</reference>
<gene>
    <name evidence="2" type="ORF">SLS58_006339</name>
</gene>
<dbReference type="EMBL" id="JAKEKT020000043">
    <property type="protein sequence ID" value="KAL1641067.1"/>
    <property type="molecule type" value="Genomic_DNA"/>
</dbReference>
<evidence type="ECO:0000313" key="3">
    <source>
        <dbReference type="Proteomes" id="UP001521184"/>
    </source>
</evidence>
<feature type="region of interest" description="Disordered" evidence="1">
    <location>
        <begin position="1"/>
        <end position="90"/>
    </location>
</feature>
<comment type="caution">
    <text evidence="2">The sequence shown here is derived from an EMBL/GenBank/DDBJ whole genome shotgun (WGS) entry which is preliminary data.</text>
</comment>
<protein>
    <submittedName>
        <fullName evidence="2">Uncharacterized protein</fullName>
    </submittedName>
</protein>
<organism evidence="2 3">
    <name type="scientific">Diplodia intermedia</name>
    <dbReference type="NCBI Taxonomy" id="856260"/>
    <lineage>
        <taxon>Eukaryota</taxon>
        <taxon>Fungi</taxon>
        <taxon>Dikarya</taxon>
        <taxon>Ascomycota</taxon>
        <taxon>Pezizomycotina</taxon>
        <taxon>Dothideomycetes</taxon>
        <taxon>Dothideomycetes incertae sedis</taxon>
        <taxon>Botryosphaeriales</taxon>
        <taxon>Botryosphaeriaceae</taxon>
        <taxon>Diplodia</taxon>
    </lineage>
</organism>
<dbReference type="Proteomes" id="UP001521184">
    <property type="component" value="Unassembled WGS sequence"/>
</dbReference>
<name>A0ABR3TNE3_9PEZI</name>
<feature type="compositionally biased region" description="Low complexity" evidence="1">
    <location>
        <begin position="1"/>
        <end position="30"/>
    </location>
</feature>